<name>A0A5P8DK32_9HEMI</name>
<evidence type="ECO:0000256" key="15">
    <source>
        <dbReference type="ARBA" id="ARBA00023128"/>
    </source>
</evidence>
<feature type="transmembrane region" description="Helical" evidence="18">
    <location>
        <begin position="191"/>
        <end position="209"/>
    </location>
</feature>
<evidence type="ECO:0000256" key="5">
    <source>
        <dbReference type="ARBA" id="ARBA00021008"/>
    </source>
</evidence>
<dbReference type="PANTHER" id="PTHR46552">
    <property type="entry name" value="NADH-UBIQUINONE OXIDOREDUCTASE CHAIN 2"/>
    <property type="match status" value="1"/>
</dbReference>
<reference evidence="20" key="1">
    <citation type="journal article" date="2019" name="Kun Chong Fen Lei Xue Bao">
        <title>The mitochondrial genomes of Macrocheraia grandis grandis and Myrmoplasta mira and the unique mitogenome rearrangement in Pyrrhocoroidea (Hemiptera: Heteroptera: Pentatomomorpha).</title>
        <authorList>
            <person name="Men Y."/>
            <person name="Kment P."/>
            <person name="Stahlavsky F."/>
            <person name="Ye F."/>
            <person name="Wang Y."/>
            <person name="Xie Q."/>
        </authorList>
    </citation>
    <scope>NUCLEOTIDE SEQUENCE</scope>
</reference>
<comment type="similarity">
    <text evidence="3 18">Belongs to the complex I subunit 2 family.</text>
</comment>
<evidence type="ECO:0000256" key="8">
    <source>
        <dbReference type="ARBA" id="ARBA00022692"/>
    </source>
</evidence>
<feature type="transmembrane region" description="Helical" evidence="18">
    <location>
        <begin position="230"/>
        <end position="249"/>
    </location>
</feature>
<accession>A0A5P8DK32</accession>
<keyword evidence="11 18" id="KW-0249">Electron transport</keyword>
<organism evidence="20">
    <name type="scientific">Myrmoplasta mira</name>
    <dbReference type="NCBI Taxonomy" id="2653830"/>
    <lineage>
        <taxon>Eukaryota</taxon>
        <taxon>Metazoa</taxon>
        <taxon>Ecdysozoa</taxon>
        <taxon>Arthropoda</taxon>
        <taxon>Hexapoda</taxon>
        <taxon>Insecta</taxon>
        <taxon>Pterygota</taxon>
        <taxon>Neoptera</taxon>
        <taxon>Paraneoptera</taxon>
        <taxon>Hemiptera</taxon>
        <taxon>Heteroptera</taxon>
        <taxon>Panheteroptera</taxon>
        <taxon>Pentatomomorpha</taxon>
        <taxon>Pyrrhocoroidea</taxon>
        <taxon>Pyrrhocoridae</taxon>
        <taxon>Myrmoplasta</taxon>
    </lineage>
</organism>
<evidence type="ECO:0000256" key="2">
    <source>
        <dbReference type="ARBA" id="ARBA00004448"/>
    </source>
</evidence>
<keyword evidence="13 18" id="KW-0520">NAD</keyword>
<dbReference type="GO" id="GO:0006120">
    <property type="term" value="P:mitochondrial electron transport, NADH to ubiquinone"/>
    <property type="evidence" value="ECO:0007669"/>
    <property type="project" value="InterPro"/>
</dbReference>
<comment type="subcellular location">
    <subcellularLocation>
        <location evidence="2 18">Mitochondrion inner membrane</location>
        <topology evidence="2 18">Multi-pass membrane protein</topology>
    </subcellularLocation>
</comment>
<protein>
    <recommendedName>
        <fullName evidence="5 18">NADH-ubiquinone oxidoreductase chain 2</fullName>
        <ecNumber evidence="4 18">7.1.1.2</ecNumber>
    </recommendedName>
</protein>
<evidence type="ECO:0000256" key="9">
    <source>
        <dbReference type="ARBA" id="ARBA00022792"/>
    </source>
</evidence>
<keyword evidence="10 18" id="KW-1278">Translocase</keyword>
<comment type="function">
    <text evidence="1">Core subunit of the mitochondrial membrane respiratory chain NADH dehydrogenase (Complex I) that is believed to belong to the minimal assembly required for catalysis. Complex I functions in the transfer of electrons from NADH to the respiratory chain. The immediate electron acceptor for the enzyme is believed to be ubiquinone.</text>
</comment>
<evidence type="ECO:0000256" key="3">
    <source>
        <dbReference type="ARBA" id="ARBA00007012"/>
    </source>
</evidence>
<dbReference type="InterPro" id="IPR003917">
    <property type="entry name" value="NADH_UbQ_OxRdtase_chain2"/>
</dbReference>
<keyword evidence="12 18" id="KW-1133">Transmembrane helix</keyword>
<evidence type="ECO:0000256" key="13">
    <source>
        <dbReference type="ARBA" id="ARBA00023027"/>
    </source>
</evidence>
<feature type="transmembrane region" description="Helical" evidence="18">
    <location>
        <begin position="91"/>
        <end position="109"/>
    </location>
</feature>
<proteinExistence type="inferred from homology"/>
<evidence type="ECO:0000256" key="12">
    <source>
        <dbReference type="ARBA" id="ARBA00022989"/>
    </source>
</evidence>
<dbReference type="PRINTS" id="PR01436">
    <property type="entry name" value="NADHDHGNASE2"/>
</dbReference>
<evidence type="ECO:0000256" key="14">
    <source>
        <dbReference type="ARBA" id="ARBA00023075"/>
    </source>
</evidence>
<feature type="domain" description="NADH:quinone oxidoreductase/Mrp antiporter transmembrane" evidence="19">
    <location>
        <begin position="22"/>
        <end position="277"/>
    </location>
</feature>
<evidence type="ECO:0000256" key="7">
    <source>
        <dbReference type="ARBA" id="ARBA00022660"/>
    </source>
</evidence>
<dbReference type="GO" id="GO:0005743">
    <property type="term" value="C:mitochondrial inner membrane"/>
    <property type="evidence" value="ECO:0007669"/>
    <property type="project" value="UniProtKB-SubCell"/>
</dbReference>
<dbReference type="Pfam" id="PF00361">
    <property type="entry name" value="Proton_antipo_M"/>
    <property type="match status" value="1"/>
</dbReference>
<keyword evidence="14 18" id="KW-0830">Ubiquinone</keyword>
<comment type="catalytic activity">
    <reaction evidence="17 18">
        <text>a ubiquinone + NADH + 5 H(+)(in) = a ubiquinol + NAD(+) + 4 H(+)(out)</text>
        <dbReference type="Rhea" id="RHEA:29091"/>
        <dbReference type="Rhea" id="RHEA-COMP:9565"/>
        <dbReference type="Rhea" id="RHEA-COMP:9566"/>
        <dbReference type="ChEBI" id="CHEBI:15378"/>
        <dbReference type="ChEBI" id="CHEBI:16389"/>
        <dbReference type="ChEBI" id="CHEBI:17976"/>
        <dbReference type="ChEBI" id="CHEBI:57540"/>
        <dbReference type="ChEBI" id="CHEBI:57945"/>
        <dbReference type="EC" id="7.1.1.2"/>
    </reaction>
</comment>
<geneLocation type="mitochondrion" evidence="20"/>
<evidence type="ECO:0000256" key="17">
    <source>
        <dbReference type="ARBA" id="ARBA00049551"/>
    </source>
</evidence>
<feature type="transmembrane region" description="Helical" evidence="18">
    <location>
        <begin position="139"/>
        <end position="161"/>
    </location>
</feature>
<gene>
    <name evidence="20" type="primary">ND2</name>
</gene>
<dbReference type="EC" id="7.1.1.2" evidence="4 18"/>
<dbReference type="InterPro" id="IPR050175">
    <property type="entry name" value="Complex_I_Subunit_2"/>
</dbReference>
<keyword evidence="6" id="KW-0813">Transport</keyword>
<keyword evidence="7 18" id="KW-0679">Respiratory chain</keyword>
<dbReference type="AlphaFoldDB" id="A0A5P8DK32"/>
<keyword evidence="9 18" id="KW-0999">Mitochondrion inner membrane</keyword>
<evidence type="ECO:0000256" key="4">
    <source>
        <dbReference type="ARBA" id="ARBA00012944"/>
    </source>
</evidence>
<evidence type="ECO:0000313" key="20">
    <source>
        <dbReference type="EMBL" id="QFP99290.1"/>
    </source>
</evidence>
<sequence>MNVKKILIFSILILSTLITMSSNNWLSMWMGLEMNLMSFIPLIKMNKNKKTAQSMMIYFLTQSIGSIIMLFAILMNSFINYNIMEMIPQSLLTISLMIKMAGAPFHFWLPEMMTNMSWMNCFILMTWQKLAPLTILSNIINNNILIFILSSAMVGAIGGLNLTSLRKIMAYSSINHLSWMMMMMVMEKTWYNYMLMYMIIMAMLAIMLKEKNIYFTNQLILHKMSTMEKITISSLMMSMGGMPPFFGFIPKWLTIQNMTNSNMWMLMLFMILLSLITLFYYIRMMYPSLLIFNTKIKWTNMKLKNNMATMMMSTNLLMPMIIMLPLF</sequence>
<comment type="function">
    <text evidence="18">Core subunit of the mitochondrial membrane respiratory chain NADH dehydrogenase (Complex I) which catalyzes electron transfer from NADH through the respiratory chain, using ubiquinone as an electron acceptor. Essential for the catalytic activity and assembly of complex I.</text>
</comment>
<keyword evidence="8 18" id="KW-0812">Transmembrane</keyword>
<feature type="transmembrane region" description="Helical" evidence="18">
    <location>
        <begin position="303"/>
        <end position="326"/>
    </location>
</feature>
<dbReference type="PANTHER" id="PTHR46552:SF1">
    <property type="entry name" value="NADH-UBIQUINONE OXIDOREDUCTASE CHAIN 2"/>
    <property type="match status" value="1"/>
</dbReference>
<dbReference type="EMBL" id="MK809516">
    <property type="protein sequence ID" value="QFP99290.1"/>
    <property type="molecule type" value="Genomic_DNA"/>
</dbReference>
<feature type="transmembrane region" description="Helical" evidence="18">
    <location>
        <begin position="55"/>
        <end position="79"/>
    </location>
</feature>
<feature type="transmembrane region" description="Helical" evidence="18">
    <location>
        <begin position="261"/>
        <end position="282"/>
    </location>
</feature>
<evidence type="ECO:0000256" key="10">
    <source>
        <dbReference type="ARBA" id="ARBA00022967"/>
    </source>
</evidence>
<dbReference type="InterPro" id="IPR001750">
    <property type="entry name" value="ND/Mrp_TM"/>
</dbReference>
<evidence type="ECO:0000256" key="11">
    <source>
        <dbReference type="ARBA" id="ARBA00022982"/>
    </source>
</evidence>
<dbReference type="GO" id="GO:0008137">
    <property type="term" value="F:NADH dehydrogenase (ubiquinone) activity"/>
    <property type="evidence" value="ECO:0007669"/>
    <property type="project" value="UniProtKB-EC"/>
</dbReference>
<evidence type="ECO:0000259" key="19">
    <source>
        <dbReference type="Pfam" id="PF00361"/>
    </source>
</evidence>
<evidence type="ECO:0000256" key="6">
    <source>
        <dbReference type="ARBA" id="ARBA00022448"/>
    </source>
</evidence>
<keyword evidence="16 18" id="KW-0472">Membrane</keyword>
<evidence type="ECO:0000256" key="1">
    <source>
        <dbReference type="ARBA" id="ARBA00003257"/>
    </source>
</evidence>
<evidence type="ECO:0000256" key="18">
    <source>
        <dbReference type="RuleBase" id="RU003403"/>
    </source>
</evidence>
<keyword evidence="15 18" id="KW-0496">Mitochondrion</keyword>
<evidence type="ECO:0000256" key="16">
    <source>
        <dbReference type="ARBA" id="ARBA00023136"/>
    </source>
</evidence>